<keyword evidence="6" id="KW-0964">Secreted</keyword>
<dbReference type="PIRSF" id="PIRSF005604">
    <property type="entry name" value="XET"/>
    <property type="match status" value="1"/>
</dbReference>
<sequence>MAASPPPRSTGMPRRAGGAAAPALLLVLAVVAATSAADAQPSPGYYPSSRFRTIPFNRGYANKWGPQHQTISGDQSALTIWLDSTCGSGFKSKHAYRNGYFSTRIKLPAGYTAGTNTAFYLSNNEAYPGFHDEIDMEFLGTVPGEPYTLQTNVYVRGSGDGRIVGREMRFHLWFDPTAAFHTYAILWNPDAITFFVDDVPVRRYERRAELTFPDRPMWVYGSIWDASDWATDDGRHRADYRYQPFVARLDRFVIAGCSVAAPPACRPVPASPAGAGLTAQQYAAMRWAQRQHMVYYYCNDFRRDHSLTPEC</sequence>
<accession>A0AAQ3WLH2</accession>
<dbReference type="GO" id="GO:0071555">
    <property type="term" value="P:cell wall organization"/>
    <property type="evidence" value="ECO:0007669"/>
    <property type="project" value="UniProtKB-KW"/>
</dbReference>
<feature type="signal peptide" evidence="7">
    <location>
        <begin position="1"/>
        <end position="39"/>
    </location>
</feature>
<dbReference type="EMBL" id="CP144747">
    <property type="protein sequence ID" value="WVZ65908.1"/>
    <property type="molecule type" value="Genomic_DNA"/>
</dbReference>
<dbReference type="PROSITE" id="PS51762">
    <property type="entry name" value="GH16_2"/>
    <property type="match status" value="1"/>
</dbReference>
<feature type="chain" id="PRO_5044712224" description="Xyloglucan endotransglucosylase/hydrolase" evidence="7">
    <location>
        <begin position="40"/>
        <end position="311"/>
    </location>
</feature>
<dbReference type="GO" id="GO:0010411">
    <property type="term" value="P:xyloglucan metabolic process"/>
    <property type="evidence" value="ECO:0007669"/>
    <property type="project" value="InterPro"/>
</dbReference>
<evidence type="ECO:0000313" key="11">
    <source>
        <dbReference type="Proteomes" id="UP001341281"/>
    </source>
</evidence>
<organism evidence="9 11">
    <name type="scientific">Paspalum notatum var. saurae</name>
    <dbReference type="NCBI Taxonomy" id="547442"/>
    <lineage>
        <taxon>Eukaryota</taxon>
        <taxon>Viridiplantae</taxon>
        <taxon>Streptophyta</taxon>
        <taxon>Embryophyta</taxon>
        <taxon>Tracheophyta</taxon>
        <taxon>Spermatophyta</taxon>
        <taxon>Magnoliopsida</taxon>
        <taxon>Liliopsida</taxon>
        <taxon>Poales</taxon>
        <taxon>Poaceae</taxon>
        <taxon>PACMAD clade</taxon>
        <taxon>Panicoideae</taxon>
        <taxon>Andropogonodae</taxon>
        <taxon>Paspaleae</taxon>
        <taxon>Paspalinae</taxon>
        <taxon>Paspalum</taxon>
    </lineage>
</organism>
<evidence type="ECO:0000256" key="7">
    <source>
        <dbReference type="SAM" id="SignalP"/>
    </source>
</evidence>
<evidence type="ECO:0000256" key="1">
    <source>
        <dbReference type="ARBA" id="ARBA00022679"/>
    </source>
</evidence>
<dbReference type="Pfam" id="PF06955">
    <property type="entry name" value="XET_C"/>
    <property type="match status" value="1"/>
</dbReference>
<keyword evidence="7" id="KW-0732">Signal</keyword>
<keyword evidence="6" id="KW-0134">Cell wall</keyword>
<dbReference type="GO" id="GO:0042546">
    <property type="term" value="P:cell wall biogenesis"/>
    <property type="evidence" value="ECO:0007669"/>
    <property type="project" value="InterPro"/>
</dbReference>
<feature type="active site" description="Nucleophile" evidence="5">
    <location>
        <position position="133"/>
    </location>
</feature>
<dbReference type="InterPro" id="IPR010713">
    <property type="entry name" value="XET_C"/>
</dbReference>
<evidence type="ECO:0000256" key="2">
    <source>
        <dbReference type="ARBA" id="ARBA00022801"/>
    </source>
</evidence>
<comment type="similarity">
    <text evidence="6">Belongs to the glycosyl hydrolase 16 family.</text>
</comment>
<evidence type="ECO:0000313" key="9">
    <source>
        <dbReference type="EMBL" id="WVZ65908.1"/>
    </source>
</evidence>
<keyword evidence="2 6" id="KW-0378">Hydrolase</keyword>
<feature type="active site" description="Proton donor" evidence="5">
    <location>
        <position position="137"/>
    </location>
</feature>
<dbReference type="InterPro" id="IPR000757">
    <property type="entry name" value="Beta-glucanase-like"/>
</dbReference>
<keyword evidence="11" id="KW-1185">Reference proteome</keyword>
<evidence type="ECO:0000256" key="3">
    <source>
        <dbReference type="ARBA" id="ARBA00023157"/>
    </source>
</evidence>
<dbReference type="SUPFAM" id="SSF49899">
    <property type="entry name" value="Concanavalin A-like lectins/glucanases"/>
    <property type="match status" value="1"/>
</dbReference>
<dbReference type="InterPro" id="IPR044791">
    <property type="entry name" value="Beta-glucanase/XTH"/>
</dbReference>
<evidence type="ECO:0000256" key="5">
    <source>
        <dbReference type="PIRSR" id="PIRSR005604-1"/>
    </source>
</evidence>
<gene>
    <name evidence="9" type="ORF">U9M48_015197</name>
    <name evidence="10" type="ORF">U9M48_015198</name>
</gene>
<evidence type="ECO:0000259" key="8">
    <source>
        <dbReference type="PROSITE" id="PS51762"/>
    </source>
</evidence>
<dbReference type="EMBL" id="CP144747">
    <property type="protein sequence ID" value="WVZ65909.1"/>
    <property type="molecule type" value="Genomic_DNA"/>
</dbReference>
<proteinExistence type="inferred from homology"/>
<dbReference type="EC" id="2.4.1.207" evidence="6"/>
<keyword evidence="6" id="KW-0052">Apoplast</keyword>
<name>A0AAQ3WLH2_PASNO</name>
<evidence type="ECO:0000256" key="6">
    <source>
        <dbReference type="RuleBase" id="RU361120"/>
    </source>
</evidence>
<protein>
    <recommendedName>
        <fullName evidence="6">Xyloglucan endotransglucosylase/hydrolase</fullName>
        <ecNumber evidence="6">2.4.1.207</ecNumber>
    </recommendedName>
</protein>
<dbReference type="Gene3D" id="2.60.120.200">
    <property type="match status" value="1"/>
</dbReference>
<keyword evidence="3" id="KW-1015">Disulfide bond</keyword>
<evidence type="ECO:0000313" key="10">
    <source>
        <dbReference type="EMBL" id="WVZ65909.1"/>
    </source>
</evidence>
<dbReference type="Proteomes" id="UP001341281">
    <property type="component" value="Chromosome 03"/>
</dbReference>
<comment type="subcellular location">
    <subcellularLocation>
        <location evidence="6">Secreted</location>
        <location evidence="6">Cell wall</location>
    </subcellularLocation>
    <subcellularLocation>
        <location evidence="6">Secreted</location>
        <location evidence="6">Extracellular space</location>
        <location evidence="6">Apoplast</location>
    </subcellularLocation>
</comment>
<comment type="PTM">
    <text evidence="6">Contains at least one intrachain disulfide bond essential for its enzymatic activity.</text>
</comment>
<dbReference type="GO" id="GO:0048046">
    <property type="term" value="C:apoplast"/>
    <property type="evidence" value="ECO:0007669"/>
    <property type="project" value="UniProtKB-SubCell"/>
</dbReference>
<dbReference type="Pfam" id="PF00722">
    <property type="entry name" value="Glyco_hydro_16"/>
    <property type="match status" value="1"/>
</dbReference>
<keyword evidence="4 6" id="KW-0326">Glycosidase</keyword>
<dbReference type="FunFam" id="2.60.120.200:FF:000025">
    <property type="entry name" value="Xyloglucan endotransglucosylase/hydrolase"/>
    <property type="match status" value="1"/>
</dbReference>
<evidence type="ECO:0000256" key="4">
    <source>
        <dbReference type="ARBA" id="ARBA00023295"/>
    </source>
</evidence>
<dbReference type="AlphaFoldDB" id="A0AAQ3WLH2"/>
<reference evidence="9 11" key="1">
    <citation type="submission" date="2024-02" db="EMBL/GenBank/DDBJ databases">
        <title>High-quality chromosome-scale genome assembly of Pensacola bahiagrass (Paspalum notatum Flugge var. saurae).</title>
        <authorList>
            <person name="Vega J.M."/>
            <person name="Podio M."/>
            <person name="Orjuela J."/>
            <person name="Siena L.A."/>
            <person name="Pessino S.C."/>
            <person name="Combes M.C."/>
            <person name="Mariac C."/>
            <person name="Albertini E."/>
            <person name="Pupilli F."/>
            <person name="Ortiz J.P.A."/>
            <person name="Leblanc O."/>
        </authorList>
    </citation>
    <scope>NUCLEOTIDE SEQUENCE [LARGE SCALE GENOMIC DNA]</scope>
    <source>
        <strain evidence="9">R1</strain>
        <tissue evidence="9">Leaf</tissue>
    </source>
</reference>
<dbReference type="GO" id="GO:0016762">
    <property type="term" value="F:xyloglucan:xyloglucosyl transferase activity"/>
    <property type="evidence" value="ECO:0007669"/>
    <property type="project" value="UniProtKB-EC"/>
</dbReference>
<dbReference type="InterPro" id="IPR016455">
    <property type="entry name" value="XTH"/>
</dbReference>
<dbReference type="GO" id="GO:0004553">
    <property type="term" value="F:hydrolase activity, hydrolyzing O-glycosyl compounds"/>
    <property type="evidence" value="ECO:0007669"/>
    <property type="project" value="InterPro"/>
</dbReference>
<keyword evidence="1 6" id="KW-0808">Transferase</keyword>
<feature type="domain" description="GH16" evidence="8">
    <location>
        <begin position="35"/>
        <end position="249"/>
    </location>
</feature>
<comment type="function">
    <text evidence="6">Catalyzes xyloglucan endohydrolysis (XEH) and/or endotransglycosylation (XET). Cleaves and religates xyloglucan polymers, an essential constituent of the primary cell wall, and thereby participates in cell wall construction of growing tissues.</text>
</comment>
<dbReference type="InterPro" id="IPR013320">
    <property type="entry name" value="ConA-like_dom_sf"/>
</dbReference>
<keyword evidence="6" id="KW-0961">Cell wall biogenesis/degradation</keyword>
<dbReference type="PANTHER" id="PTHR31062">
    <property type="entry name" value="XYLOGLUCAN ENDOTRANSGLUCOSYLASE/HYDROLASE PROTEIN 8-RELATED"/>
    <property type="match status" value="1"/>
</dbReference>